<protein>
    <submittedName>
        <fullName evidence="1">Uncharacterized protein</fullName>
    </submittedName>
</protein>
<dbReference type="AlphaFoldDB" id="A7I8U8"/>
<organism evidence="1 2">
    <name type="scientific">Methanoregula boonei (strain DSM 21154 / JCM 14090 / 6A8)</name>
    <dbReference type="NCBI Taxonomy" id="456442"/>
    <lineage>
        <taxon>Archaea</taxon>
        <taxon>Methanobacteriati</taxon>
        <taxon>Methanobacteriota</taxon>
        <taxon>Stenosarchaea group</taxon>
        <taxon>Methanomicrobia</taxon>
        <taxon>Methanomicrobiales</taxon>
        <taxon>Methanoregulaceae</taxon>
        <taxon>Methanoregula</taxon>
    </lineage>
</organism>
<proteinExistence type="predicted"/>
<name>A7I8U8_METB6</name>
<sequence>MGVATDIMQTFATKEIRSCFRESDGWECRQESSPVPGAMTFVLSREIRGKKQIIPLAVSYEHEPTLFPLEHLVGTMKGKRLTGKCLLVPKGADVTALPGDIRVLFMDSFGFVDERLVWLTKKKNAKQYLAAEVPAAAEPATPASQPHAA</sequence>
<dbReference type="eggNOG" id="arCOG12340">
    <property type="taxonomic scope" value="Archaea"/>
</dbReference>
<dbReference type="RefSeq" id="WP_012107205.1">
    <property type="nucleotide sequence ID" value="NC_009712.1"/>
</dbReference>
<evidence type="ECO:0000313" key="2">
    <source>
        <dbReference type="Proteomes" id="UP000002408"/>
    </source>
</evidence>
<keyword evidence="2" id="KW-1185">Reference proteome</keyword>
<reference evidence="2" key="1">
    <citation type="journal article" date="2015" name="Microbiology">
        <title>Genome of Methanoregula boonei 6A8 reveals adaptations to oligotrophic peatland environments.</title>
        <authorList>
            <person name="Braeuer S."/>
            <person name="Cadillo-Quiroz H."/>
            <person name="Kyrpides N."/>
            <person name="Woyke T."/>
            <person name="Goodwin L."/>
            <person name="Detter C."/>
            <person name="Podell S."/>
            <person name="Yavitt J.B."/>
            <person name="Zinder S.H."/>
        </authorList>
    </citation>
    <scope>NUCLEOTIDE SEQUENCE [LARGE SCALE GENOMIC DNA]</scope>
    <source>
        <strain evidence="2">DSM 21154 / JCM 14090 / 6A8</strain>
    </source>
</reference>
<dbReference type="KEGG" id="mbn:Mboo_1642"/>
<gene>
    <name evidence="1" type="ordered locus">Mboo_1642</name>
</gene>
<dbReference type="OrthoDB" id="385581at2157"/>
<dbReference type="Proteomes" id="UP000002408">
    <property type="component" value="Chromosome"/>
</dbReference>
<evidence type="ECO:0000313" key="1">
    <source>
        <dbReference type="EMBL" id="ABS56159.1"/>
    </source>
</evidence>
<accession>A7I8U8</accession>
<dbReference type="GeneID" id="5411187"/>
<dbReference type="HOGENOM" id="CLU_1754699_0_0_2"/>
<dbReference type="EMBL" id="CP000780">
    <property type="protein sequence ID" value="ABS56159.1"/>
    <property type="molecule type" value="Genomic_DNA"/>
</dbReference>